<keyword evidence="2" id="KW-1185">Reference proteome</keyword>
<proteinExistence type="predicted"/>
<evidence type="ECO:0000313" key="1">
    <source>
        <dbReference type="EMBL" id="KAL0993653.1"/>
    </source>
</evidence>
<gene>
    <name evidence="1" type="ORF">UPYG_G00111140</name>
</gene>
<accession>A0ABD0X2X9</accession>
<dbReference type="Proteomes" id="UP001557470">
    <property type="component" value="Unassembled WGS sequence"/>
</dbReference>
<evidence type="ECO:0000313" key="2">
    <source>
        <dbReference type="Proteomes" id="UP001557470"/>
    </source>
</evidence>
<organism evidence="1 2">
    <name type="scientific">Umbra pygmaea</name>
    <name type="common">Eastern mudminnow</name>
    <dbReference type="NCBI Taxonomy" id="75934"/>
    <lineage>
        <taxon>Eukaryota</taxon>
        <taxon>Metazoa</taxon>
        <taxon>Chordata</taxon>
        <taxon>Craniata</taxon>
        <taxon>Vertebrata</taxon>
        <taxon>Euteleostomi</taxon>
        <taxon>Actinopterygii</taxon>
        <taxon>Neopterygii</taxon>
        <taxon>Teleostei</taxon>
        <taxon>Protacanthopterygii</taxon>
        <taxon>Esociformes</taxon>
        <taxon>Umbridae</taxon>
        <taxon>Umbra</taxon>
    </lineage>
</organism>
<comment type="caution">
    <text evidence="1">The sequence shown here is derived from an EMBL/GenBank/DDBJ whole genome shotgun (WGS) entry which is preliminary data.</text>
</comment>
<dbReference type="EMBL" id="JAGEUA010000003">
    <property type="protein sequence ID" value="KAL0993653.1"/>
    <property type="molecule type" value="Genomic_DNA"/>
</dbReference>
<protein>
    <submittedName>
        <fullName evidence="1">Uncharacterized protein</fullName>
    </submittedName>
</protein>
<sequence length="101" mass="11059">MRGTNGGVLLLASVQPDNQSMTNLDTQSSIIEFMAGPSTTSSEMSDAAQHLCQTPIAIFQSVALLQETQRVMMQRQDALAANHQEILWQLNKMEGAREAPQ</sequence>
<name>A0ABD0X2X9_UMBPY</name>
<dbReference type="AlphaFoldDB" id="A0ABD0X2X9"/>
<reference evidence="1 2" key="1">
    <citation type="submission" date="2024-06" db="EMBL/GenBank/DDBJ databases">
        <authorList>
            <person name="Pan Q."/>
            <person name="Wen M."/>
            <person name="Jouanno E."/>
            <person name="Zahm M."/>
            <person name="Klopp C."/>
            <person name="Cabau C."/>
            <person name="Louis A."/>
            <person name="Berthelot C."/>
            <person name="Parey E."/>
            <person name="Roest Crollius H."/>
            <person name="Montfort J."/>
            <person name="Robinson-Rechavi M."/>
            <person name="Bouchez O."/>
            <person name="Lampietro C."/>
            <person name="Lopez Roques C."/>
            <person name="Donnadieu C."/>
            <person name="Postlethwait J."/>
            <person name="Bobe J."/>
            <person name="Verreycken H."/>
            <person name="Guiguen Y."/>
        </authorList>
    </citation>
    <scope>NUCLEOTIDE SEQUENCE [LARGE SCALE GENOMIC DNA]</scope>
    <source>
        <strain evidence="1">Up_M1</strain>
        <tissue evidence="1">Testis</tissue>
    </source>
</reference>